<dbReference type="EMBL" id="JAYMYQ010000004">
    <property type="protein sequence ID" value="KAK7338740.1"/>
    <property type="molecule type" value="Genomic_DNA"/>
</dbReference>
<sequence length="219" mass="25055">MLWSDLFATKLGPQFRPNGSGDYLSLKWKTWRKPRHCGMHILHVSILCEPKTSFFVNIINSLPSPEYGLPLSSVVKAIVPVNQMRPEMHHVLLKQWIVGHMTLTLCGGSVSCEKLDQHVSLLLFPKAWYVTNKQFYEGGTAYWLLQLTSTQNPYKTLSFIMQGKWQLMGQGGQKQIAHPYHSSVQDRISDKAISRPFYIAYGLTKDLKIKVQAPRRRLA</sequence>
<organism evidence="1 2">
    <name type="scientific">Canavalia gladiata</name>
    <name type="common">Sword bean</name>
    <name type="synonym">Dolichos gladiatus</name>
    <dbReference type="NCBI Taxonomy" id="3824"/>
    <lineage>
        <taxon>Eukaryota</taxon>
        <taxon>Viridiplantae</taxon>
        <taxon>Streptophyta</taxon>
        <taxon>Embryophyta</taxon>
        <taxon>Tracheophyta</taxon>
        <taxon>Spermatophyta</taxon>
        <taxon>Magnoliopsida</taxon>
        <taxon>eudicotyledons</taxon>
        <taxon>Gunneridae</taxon>
        <taxon>Pentapetalae</taxon>
        <taxon>rosids</taxon>
        <taxon>fabids</taxon>
        <taxon>Fabales</taxon>
        <taxon>Fabaceae</taxon>
        <taxon>Papilionoideae</taxon>
        <taxon>50 kb inversion clade</taxon>
        <taxon>NPAAA clade</taxon>
        <taxon>indigoferoid/millettioid clade</taxon>
        <taxon>Phaseoleae</taxon>
        <taxon>Canavalia</taxon>
    </lineage>
</organism>
<gene>
    <name evidence="1" type="ORF">VNO77_19370</name>
</gene>
<name>A0AAN9LMB4_CANGL</name>
<evidence type="ECO:0000313" key="2">
    <source>
        <dbReference type="Proteomes" id="UP001367508"/>
    </source>
</evidence>
<dbReference type="AlphaFoldDB" id="A0AAN9LMB4"/>
<protein>
    <submittedName>
        <fullName evidence="1">Uncharacterized protein</fullName>
    </submittedName>
</protein>
<comment type="caution">
    <text evidence="1">The sequence shown here is derived from an EMBL/GenBank/DDBJ whole genome shotgun (WGS) entry which is preliminary data.</text>
</comment>
<evidence type="ECO:0000313" key="1">
    <source>
        <dbReference type="EMBL" id="KAK7338740.1"/>
    </source>
</evidence>
<keyword evidence="2" id="KW-1185">Reference proteome</keyword>
<accession>A0AAN9LMB4</accession>
<reference evidence="1 2" key="1">
    <citation type="submission" date="2024-01" db="EMBL/GenBank/DDBJ databases">
        <title>The genomes of 5 underutilized Papilionoideae crops provide insights into root nodulation and disease resistanc.</title>
        <authorList>
            <person name="Jiang F."/>
        </authorList>
    </citation>
    <scope>NUCLEOTIDE SEQUENCE [LARGE SCALE GENOMIC DNA]</scope>
    <source>
        <strain evidence="1">LVBAO_FW01</strain>
        <tissue evidence="1">Leaves</tissue>
    </source>
</reference>
<proteinExistence type="predicted"/>
<dbReference type="Proteomes" id="UP001367508">
    <property type="component" value="Unassembled WGS sequence"/>
</dbReference>